<accession>A0ABW8I8U1</accession>
<comment type="caution">
    <text evidence="1">The sequence shown here is derived from an EMBL/GenBank/DDBJ whole genome shotgun (WGS) entry which is preliminary data.</text>
</comment>
<keyword evidence="2" id="KW-1185">Reference proteome</keyword>
<gene>
    <name evidence="1" type="ORF">QYG89_09450</name>
</gene>
<dbReference type="RefSeq" id="WP_404316762.1">
    <property type="nucleotide sequence ID" value="NZ_JAUIYO010000005.1"/>
</dbReference>
<dbReference type="Proteomes" id="UP001619911">
    <property type="component" value="Unassembled WGS sequence"/>
</dbReference>
<evidence type="ECO:0000313" key="1">
    <source>
        <dbReference type="EMBL" id="MFK2825896.1"/>
    </source>
</evidence>
<evidence type="ECO:0000313" key="2">
    <source>
        <dbReference type="Proteomes" id="UP001619911"/>
    </source>
</evidence>
<dbReference type="EMBL" id="JAUIYO010000005">
    <property type="protein sequence ID" value="MFK2825896.1"/>
    <property type="molecule type" value="Genomic_DNA"/>
</dbReference>
<proteinExistence type="predicted"/>
<dbReference type="Pfam" id="PF17326">
    <property type="entry name" value="DUF5365"/>
    <property type="match status" value="1"/>
</dbReference>
<reference evidence="1 2" key="1">
    <citation type="submission" date="2023-07" db="EMBL/GenBank/DDBJ databases">
        <title>Bacillus lucianemedeirus sp. nov, a new species isolated from an immunobiological production facility.</title>
        <authorList>
            <person name="Costa L.V."/>
            <person name="Miranda R.V.S.L."/>
            <person name="Brandao M.L.L."/>
            <person name="Reis C.M.F."/>
            <person name="Frazao A.M."/>
            <person name="Cruz F.V."/>
            <person name="Baio P.V.P."/>
            <person name="Veras J.F.C."/>
            <person name="Ramos J.N."/>
            <person name="Vieira V."/>
        </authorList>
    </citation>
    <scope>NUCLEOTIDE SEQUENCE [LARGE SCALE GENOMIC DNA]</scope>
    <source>
        <strain evidence="1 2">B190/17</strain>
    </source>
</reference>
<sequence>MKVLIASTREQEETIRELVQHLKVDIFPRFFEKEELQEMYEVGVLQLEDNHFSLFGTLQEAFRVISSLQTIVFILETKEPASLPLHYQEIFEKNVMILQRFDISFPFYLSHFTNKKSYISYLDYATPANTYLI</sequence>
<dbReference type="InterPro" id="IPR020355">
    <property type="entry name" value="Uncharacterised_YhcU"/>
</dbReference>
<protein>
    <submittedName>
        <fullName evidence="1">DUF5365 family protein</fullName>
    </submittedName>
</protein>
<name>A0ABW8I8U1_9BACI</name>
<organism evidence="1 2">
    <name type="scientific">Bacillus lumedeiriae</name>
    <dbReference type="NCBI Taxonomy" id="3058829"/>
    <lineage>
        <taxon>Bacteria</taxon>
        <taxon>Bacillati</taxon>
        <taxon>Bacillota</taxon>
        <taxon>Bacilli</taxon>
        <taxon>Bacillales</taxon>
        <taxon>Bacillaceae</taxon>
        <taxon>Bacillus</taxon>
    </lineage>
</organism>